<keyword evidence="3" id="KW-0813">Transport</keyword>
<organism evidence="6 7">
    <name type="scientific">Blastococcus carthaginiensis</name>
    <dbReference type="NCBI Taxonomy" id="3050034"/>
    <lineage>
        <taxon>Bacteria</taxon>
        <taxon>Bacillati</taxon>
        <taxon>Actinomycetota</taxon>
        <taxon>Actinomycetes</taxon>
        <taxon>Geodermatophilales</taxon>
        <taxon>Geodermatophilaceae</taxon>
        <taxon>Blastococcus</taxon>
    </lineage>
</organism>
<reference evidence="7" key="1">
    <citation type="submission" date="2023-05" db="EMBL/GenBank/DDBJ databases">
        <title>Draft genome of Pseudofrankia sp. BMG5.37.</title>
        <authorList>
            <person name="Gtari M."/>
            <person name="Ghodhbane F."/>
            <person name="Sbissi I."/>
        </authorList>
    </citation>
    <scope>NUCLEOTIDE SEQUENCE [LARGE SCALE GENOMIC DNA]</scope>
    <source>
        <strain evidence="7">BMG 814</strain>
    </source>
</reference>
<feature type="domain" description="Solute-binding protein family 5" evidence="5">
    <location>
        <begin position="105"/>
        <end position="469"/>
    </location>
</feature>
<dbReference type="CDD" id="cd00995">
    <property type="entry name" value="PBP2_NikA_DppA_OppA_like"/>
    <property type="match status" value="1"/>
</dbReference>
<accession>A0ABT9IDH5</accession>
<dbReference type="PIRSF" id="PIRSF002741">
    <property type="entry name" value="MppA"/>
    <property type="match status" value="1"/>
</dbReference>
<dbReference type="SUPFAM" id="SSF53850">
    <property type="entry name" value="Periplasmic binding protein-like II"/>
    <property type="match status" value="1"/>
</dbReference>
<comment type="caution">
    <text evidence="6">The sequence shown here is derived from an EMBL/GenBank/DDBJ whole genome shotgun (WGS) entry which is preliminary data.</text>
</comment>
<dbReference type="Gene3D" id="3.10.105.10">
    <property type="entry name" value="Dipeptide-binding Protein, Domain 3"/>
    <property type="match status" value="1"/>
</dbReference>
<evidence type="ECO:0000256" key="4">
    <source>
        <dbReference type="ARBA" id="ARBA00022729"/>
    </source>
</evidence>
<evidence type="ECO:0000256" key="2">
    <source>
        <dbReference type="ARBA" id="ARBA00005695"/>
    </source>
</evidence>
<dbReference type="PANTHER" id="PTHR30290">
    <property type="entry name" value="PERIPLASMIC BINDING COMPONENT OF ABC TRANSPORTER"/>
    <property type="match status" value="1"/>
</dbReference>
<keyword evidence="4" id="KW-0732">Signal</keyword>
<dbReference type="Gene3D" id="3.40.190.10">
    <property type="entry name" value="Periplasmic binding protein-like II"/>
    <property type="match status" value="1"/>
</dbReference>
<sequence>MHSTVATPGSPARTRATTVAAALLAVVTAAGCSSDGGGGGGDGRQFDAEITTDVPAATTDVESVTWNLASGEPPILDPAQAALENISNVVANTCESLMTVDENFELQPALAQSLEQPDELTYVFTLREGATFWNGNPVTADDVVFSVTRILDPALASPWAAWASKLESITATAENEVTLKLTAPDPLVEGVFALPAFTVVERAFTEQAGPAFGTAGVGVMCTGPYEFTAWNQGQSIELTRNENWWNEEIDPKVQSVTFTFNTDPAAQVASLRSGETDGQWIIPSSAFEQLAEAGNMLIGQSLQTLFISAIDLTGPMGDPAVAEALAAAIDYQGISEAVYRGTAPPLRALVPPSAWGYAEDVYESAYEELPEPVQDLDRVAELVAQTPAASEEIVLAYLSASDEEARAATAIADAANQAGMNIQLQPLTAPEFGAVFISPEARQGFDALLAVGYLDQPEPLAYYQFFITGSFYNFMGWSNPEYDALIGEALGTLDNTERAELVTQAQSIIHEEGIVLPIVKPATTVYYGPELTGVVPRQSYLYTPWLAVLGGE</sequence>
<gene>
    <name evidence="6" type="ORF">QOZ88_13360</name>
</gene>
<dbReference type="RefSeq" id="WP_306000250.1">
    <property type="nucleotide sequence ID" value="NZ_JASNFN010000014.1"/>
</dbReference>
<name>A0ABT9IDH5_9ACTN</name>
<dbReference type="PANTHER" id="PTHR30290:SF10">
    <property type="entry name" value="PERIPLASMIC OLIGOPEPTIDE-BINDING PROTEIN-RELATED"/>
    <property type="match status" value="1"/>
</dbReference>
<evidence type="ECO:0000256" key="3">
    <source>
        <dbReference type="ARBA" id="ARBA00022448"/>
    </source>
</evidence>
<evidence type="ECO:0000313" key="6">
    <source>
        <dbReference type="EMBL" id="MDP5183628.1"/>
    </source>
</evidence>
<dbReference type="Gene3D" id="3.90.76.10">
    <property type="entry name" value="Dipeptide-binding Protein, Domain 1"/>
    <property type="match status" value="1"/>
</dbReference>
<dbReference type="InterPro" id="IPR000914">
    <property type="entry name" value="SBP_5_dom"/>
</dbReference>
<dbReference type="InterPro" id="IPR030678">
    <property type="entry name" value="Peptide/Ni-bd"/>
</dbReference>
<evidence type="ECO:0000313" key="7">
    <source>
        <dbReference type="Proteomes" id="UP001233673"/>
    </source>
</evidence>
<dbReference type="InterPro" id="IPR039424">
    <property type="entry name" value="SBP_5"/>
</dbReference>
<evidence type="ECO:0000259" key="5">
    <source>
        <dbReference type="Pfam" id="PF00496"/>
    </source>
</evidence>
<dbReference type="Pfam" id="PF00496">
    <property type="entry name" value="SBP_bac_5"/>
    <property type="match status" value="1"/>
</dbReference>
<comment type="similarity">
    <text evidence="2">Belongs to the bacterial solute-binding protein 5 family.</text>
</comment>
<keyword evidence="7" id="KW-1185">Reference proteome</keyword>
<evidence type="ECO:0000256" key="1">
    <source>
        <dbReference type="ARBA" id="ARBA00004196"/>
    </source>
</evidence>
<dbReference type="Proteomes" id="UP001233673">
    <property type="component" value="Unassembled WGS sequence"/>
</dbReference>
<protein>
    <submittedName>
        <fullName evidence="6">ABC transporter substrate-binding protein</fullName>
    </submittedName>
</protein>
<dbReference type="EMBL" id="JASNFN010000014">
    <property type="protein sequence ID" value="MDP5183628.1"/>
    <property type="molecule type" value="Genomic_DNA"/>
</dbReference>
<comment type="subcellular location">
    <subcellularLocation>
        <location evidence="1">Cell envelope</location>
    </subcellularLocation>
</comment>
<proteinExistence type="inferred from homology"/>